<protein>
    <submittedName>
        <fullName evidence="2">Outer membrane beta-barrel protein</fullName>
    </submittedName>
</protein>
<reference evidence="2 3" key="1">
    <citation type="submission" date="2020-08" db="EMBL/GenBank/DDBJ databases">
        <title>Novel species isolated from subtropical streams in China.</title>
        <authorList>
            <person name="Lu H."/>
        </authorList>
    </citation>
    <scope>NUCLEOTIDE SEQUENCE [LARGE SCALE GENOMIC DNA]</scope>
    <source>
        <strain evidence="2 3">CY18W</strain>
    </source>
</reference>
<dbReference type="RefSeq" id="WP_186948873.1">
    <property type="nucleotide sequence ID" value="NZ_JACOGF010000010.1"/>
</dbReference>
<sequence>MNTSTTFQSAVQPVVRSVLHPAKTALLLKRMLFAALALSAGMTGLVHADDTASPLSFLVGAGAIYGGDSLVRVPFADGSRDNFKAGGLAHLYVGAEFRVNDRISLQNTIGYQINNTDVSSGGNLRFTRIPVDLLFLYRVGQNFRVGSGLQLVARPELKGTGVARNISQQYDATVGLIAEAEYLLMPQMGLKLRYVAEQFKPRQGGEKINGSHAGVLLSYYF</sequence>
<keyword evidence="1" id="KW-0732">Signal</keyword>
<evidence type="ECO:0000313" key="2">
    <source>
        <dbReference type="EMBL" id="MBC3919619.1"/>
    </source>
</evidence>
<proteinExistence type="predicted"/>
<dbReference type="EMBL" id="JACOGF010000010">
    <property type="protein sequence ID" value="MBC3919619.1"/>
    <property type="molecule type" value="Genomic_DNA"/>
</dbReference>
<feature type="chain" id="PRO_5045714607" evidence="1">
    <location>
        <begin position="49"/>
        <end position="221"/>
    </location>
</feature>
<gene>
    <name evidence="2" type="ORF">H8L32_19180</name>
</gene>
<comment type="caution">
    <text evidence="2">The sequence shown here is derived from an EMBL/GenBank/DDBJ whole genome shotgun (WGS) entry which is preliminary data.</text>
</comment>
<accession>A0ABR6ZVF6</accession>
<evidence type="ECO:0000256" key="1">
    <source>
        <dbReference type="SAM" id="SignalP"/>
    </source>
</evidence>
<keyword evidence="3" id="KW-1185">Reference proteome</keyword>
<name>A0ABR6ZVF6_9BURK</name>
<evidence type="ECO:0000313" key="3">
    <source>
        <dbReference type="Proteomes" id="UP000650424"/>
    </source>
</evidence>
<organism evidence="2 3">
    <name type="scientific">Undibacterium hunanense</name>
    <dbReference type="NCBI Taxonomy" id="2762292"/>
    <lineage>
        <taxon>Bacteria</taxon>
        <taxon>Pseudomonadati</taxon>
        <taxon>Pseudomonadota</taxon>
        <taxon>Betaproteobacteria</taxon>
        <taxon>Burkholderiales</taxon>
        <taxon>Oxalobacteraceae</taxon>
        <taxon>Undibacterium</taxon>
    </lineage>
</organism>
<dbReference type="Proteomes" id="UP000650424">
    <property type="component" value="Unassembled WGS sequence"/>
</dbReference>
<feature type="signal peptide" evidence="1">
    <location>
        <begin position="1"/>
        <end position="48"/>
    </location>
</feature>